<dbReference type="PATRIC" id="fig|1266845.5.peg.2292"/>
<evidence type="ECO:0000259" key="6">
    <source>
        <dbReference type="Pfam" id="PF00933"/>
    </source>
</evidence>
<name>U5SD71_9LACT</name>
<dbReference type="Gene3D" id="3.40.50.1700">
    <property type="entry name" value="Glycoside hydrolase family 3 C-terminal domain"/>
    <property type="match status" value="1"/>
</dbReference>
<accession>U5SD71</accession>
<keyword evidence="5" id="KW-0326">Glycosidase</keyword>
<dbReference type="GO" id="GO:0004563">
    <property type="term" value="F:beta-N-acetylhexosaminidase activity"/>
    <property type="evidence" value="ECO:0007669"/>
    <property type="project" value="UniProtKB-EC"/>
</dbReference>
<dbReference type="EC" id="3.2.1.52" evidence="3"/>
<evidence type="ECO:0000256" key="3">
    <source>
        <dbReference type="ARBA" id="ARBA00012663"/>
    </source>
</evidence>
<evidence type="ECO:0000256" key="1">
    <source>
        <dbReference type="ARBA" id="ARBA00001231"/>
    </source>
</evidence>
<feature type="domain" description="Glycoside hydrolase family 3 N-terminal" evidence="6">
    <location>
        <begin position="33"/>
        <end position="349"/>
    </location>
</feature>
<evidence type="ECO:0000256" key="2">
    <source>
        <dbReference type="ARBA" id="ARBA00005336"/>
    </source>
</evidence>
<evidence type="ECO:0000256" key="4">
    <source>
        <dbReference type="ARBA" id="ARBA00022801"/>
    </source>
</evidence>
<dbReference type="InterPro" id="IPR001764">
    <property type="entry name" value="Glyco_hydro_3_N"/>
</dbReference>
<dbReference type="AlphaFoldDB" id="U5SD71"/>
<gene>
    <name evidence="7" type="ORF">Q783_12010</name>
</gene>
<dbReference type="SUPFAM" id="SSF51445">
    <property type="entry name" value="(Trans)glycosidases"/>
    <property type="match status" value="1"/>
</dbReference>
<comment type="similarity">
    <text evidence="2">Belongs to the glycosyl hydrolase 3 family.</text>
</comment>
<dbReference type="GO" id="GO:0009254">
    <property type="term" value="P:peptidoglycan turnover"/>
    <property type="evidence" value="ECO:0007669"/>
    <property type="project" value="TreeGrafter"/>
</dbReference>
<dbReference type="PANTHER" id="PTHR30480:SF13">
    <property type="entry name" value="BETA-HEXOSAMINIDASE"/>
    <property type="match status" value="1"/>
</dbReference>
<organism evidence="7 8">
    <name type="scientific">Carnobacterium inhibens subsp. gilichinskyi</name>
    <dbReference type="NCBI Taxonomy" id="1266845"/>
    <lineage>
        <taxon>Bacteria</taxon>
        <taxon>Bacillati</taxon>
        <taxon>Bacillota</taxon>
        <taxon>Bacilli</taxon>
        <taxon>Lactobacillales</taxon>
        <taxon>Carnobacteriaceae</taxon>
        <taxon>Carnobacterium</taxon>
    </lineage>
</organism>
<evidence type="ECO:0000313" key="7">
    <source>
        <dbReference type="EMBL" id="AGY83006.1"/>
    </source>
</evidence>
<proteinExistence type="inferred from homology"/>
<dbReference type="InterPro" id="IPR050226">
    <property type="entry name" value="NagZ_Beta-hexosaminidase"/>
</dbReference>
<reference evidence="7 8" key="1">
    <citation type="journal article" date="2013" name="Genome Announc.">
        <title>Complete Genome Sequence of Carnobacterium gilichinskyi Strain WN1359T (DSM 27470T).</title>
        <authorList>
            <person name="Leonard M.T."/>
            <person name="Panayotova N."/>
            <person name="Farmerie W.G."/>
            <person name="Triplett E.W."/>
            <person name="Nicholson W.L."/>
        </authorList>
    </citation>
    <scope>NUCLEOTIDE SEQUENCE [LARGE SCALE GENOMIC DNA]</scope>
    <source>
        <strain evidence="7 8">WN1359</strain>
        <plasmid evidence="8">Plasmid pWNCR64</plasmid>
    </source>
</reference>
<dbReference type="GO" id="GO:0005975">
    <property type="term" value="P:carbohydrate metabolic process"/>
    <property type="evidence" value="ECO:0007669"/>
    <property type="project" value="InterPro"/>
</dbReference>
<dbReference type="PANTHER" id="PTHR30480">
    <property type="entry name" value="BETA-HEXOSAMINIDASE-RELATED"/>
    <property type="match status" value="1"/>
</dbReference>
<protein>
    <recommendedName>
        <fullName evidence="3">beta-N-acetylhexosaminidase</fullName>
        <ecNumber evidence="3">3.2.1.52</ecNumber>
    </recommendedName>
</protein>
<dbReference type="Proteomes" id="UP000017469">
    <property type="component" value="Plasmid pWNCR64"/>
</dbReference>
<dbReference type="Gene3D" id="3.20.20.300">
    <property type="entry name" value="Glycoside hydrolase, family 3, N-terminal domain"/>
    <property type="match status" value="1"/>
</dbReference>
<dbReference type="InterPro" id="IPR036962">
    <property type="entry name" value="Glyco_hydro_3_N_sf"/>
</dbReference>
<dbReference type="InterPro" id="IPR017853">
    <property type="entry name" value="GH"/>
</dbReference>
<dbReference type="HOGENOM" id="CLU_008392_5_3_9"/>
<geneLocation type="plasmid" evidence="7 8">
    <name>pWNCR64</name>
</geneLocation>
<keyword evidence="4" id="KW-0378">Hydrolase</keyword>
<dbReference type="KEGG" id="caw:Q783_12010"/>
<dbReference type="InterPro" id="IPR036881">
    <property type="entry name" value="Glyco_hydro_3_C_sf"/>
</dbReference>
<keyword evidence="7" id="KW-0614">Plasmid</keyword>
<evidence type="ECO:0000256" key="5">
    <source>
        <dbReference type="ARBA" id="ARBA00023295"/>
    </source>
</evidence>
<dbReference type="EMBL" id="CP006816">
    <property type="protein sequence ID" value="AGY83006.1"/>
    <property type="molecule type" value="Genomic_DNA"/>
</dbReference>
<sequence>MIISSKLNLTSTPFNLNEEEIVNVHNIVADMSLDEKVKHLFAPITFSTDPEFLKKWVQKYQPSTVTFRPSAKADLQNAYRILQENSKIPLLLAGNLEDGGNGLALEGTYYGKPMQIAATDNTFYSEALGEIAGTEAAVLGANWSFGPIVDIDLNWRNPITNLRTFGSDVERVKRMSLAYKKGFEKSGGILAAKHFPGDGTDERDQHLHVTFNHLTVDEWWETYGSVYQELIEDGIQSIMVGHIAFPAYSKKKGVHAKQIKPATLAPELLQDLLRDELAFNGLIVTDATPMVGFASAEARETALPKAIAAGCDMILFNRNYDEDILFMHQGIKDGLVSEERITEAVIRIIATKMTMGLFNKKKIVPGPKALEEIGTVENKNKARDLAKESVTLVRDRDTLLPLTKGKRIFVVPIDLPKDSEIVNQFISGLRSQGAMIEHQTPEKFDFSWADKSLKELREKYDYAIYLSAKQPRSNQTQVRLNWLPFLALNTPWFLHEVPSLFISFGNPYHLIDVPYISTYINAYADNQETIEETVEKLMGNDTFRGKSPIDPYCGNREEIHLYD</sequence>
<evidence type="ECO:0000313" key="8">
    <source>
        <dbReference type="Proteomes" id="UP000017469"/>
    </source>
</evidence>
<comment type="catalytic activity">
    <reaction evidence="1">
        <text>Hydrolysis of terminal non-reducing N-acetyl-D-hexosamine residues in N-acetyl-beta-D-hexosaminides.</text>
        <dbReference type="EC" id="3.2.1.52"/>
    </reaction>
</comment>
<dbReference type="Pfam" id="PF00933">
    <property type="entry name" value="Glyco_hydro_3"/>
    <property type="match status" value="1"/>
</dbReference>
<dbReference type="RefSeq" id="WP_023176466.1">
    <property type="nucleotide sequence ID" value="NC_022603.1"/>
</dbReference>